<dbReference type="Proteomes" id="UP000018144">
    <property type="component" value="Unassembled WGS sequence"/>
</dbReference>
<proteinExistence type="predicted"/>
<evidence type="ECO:0000313" key="3">
    <source>
        <dbReference type="Proteomes" id="UP000018144"/>
    </source>
</evidence>
<sequence length="80" mass="8231">MAAEMGVRRRKSVRKRGYLGGACWGDGDGEVGDGVAWVNGGGDGGGEEDDGDEAASLEKEYAAQGRSILRISAAQRIGAC</sequence>
<reference evidence="2 3" key="1">
    <citation type="journal article" date="2013" name="PLoS Genet.">
        <title>The genome and development-dependent transcriptomes of Pyronema confluens: a window into fungal evolution.</title>
        <authorList>
            <person name="Traeger S."/>
            <person name="Altegoer F."/>
            <person name="Freitag M."/>
            <person name="Gabaldon T."/>
            <person name="Kempken F."/>
            <person name="Kumar A."/>
            <person name="Marcet-Houben M."/>
            <person name="Poggeler S."/>
            <person name="Stajich J.E."/>
            <person name="Nowrousian M."/>
        </authorList>
    </citation>
    <scope>NUCLEOTIDE SEQUENCE [LARGE SCALE GENOMIC DNA]</scope>
    <source>
        <strain evidence="3">CBS 100304</strain>
        <tissue evidence="2">Vegetative mycelium</tissue>
    </source>
</reference>
<feature type="compositionally biased region" description="Acidic residues" evidence="1">
    <location>
        <begin position="45"/>
        <end position="55"/>
    </location>
</feature>
<name>U4L1R1_PYROM</name>
<evidence type="ECO:0000256" key="1">
    <source>
        <dbReference type="SAM" id="MobiDB-lite"/>
    </source>
</evidence>
<feature type="region of interest" description="Disordered" evidence="1">
    <location>
        <begin position="34"/>
        <end position="55"/>
    </location>
</feature>
<protein>
    <submittedName>
        <fullName evidence="2">Uncharacterized protein</fullName>
    </submittedName>
</protein>
<accession>U4L1R1</accession>
<gene>
    <name evidence="2" type="ORF">PCON_09108</name>
</gene>
<dbReference type="EMBL" id="HF935468">
    <property type="protein sequence ID" value="CCX09515.1"/>
    <property type="molecule type" value="Genomic_DNA"/>
</dbReference>
<dbReference type="AlphaFoldDB" id="U4L1R1"/>
<organism evidence="2 3">
    <name type="scientific">Pyronema omphalodes (strain CBS 100304)</name>
    <name type="common">Pyronema confluens</name>
    <dbReference type="NCBI Taxonomy" id="1076935"/>
    <lineage>
        <taxon>Eukaryota</taxon>
        <taxon>Fungi</taxon>
        <taxon>Dikarya</taxon>
        <taxon>Ascomycota</taxon>
        <taxon>Pezizomycotina</taxon>
        <taxon>Pezizomycetes</taxon>
        <taxon>Pezizales</taxon>
        <taxon>Pyronemataceae</taxon>
        <taxon>Pyronema</taxon>
    </lineage>
</organism>
<keyword evidence="3" id="KW-1185">Reference proteome</keyword>
<evidence type="ECO:0000313" key="2">
    <source>
        <dbReference type="EMBL" id="CCX09515.1"/>
    </source>
</evidence>